<dbReference type="PROSITE" id="PS00775">
    <property type="entry name" value="GLYCOSYL_HYDROL_F3"/>
    <property type="match status" value="1"/>
</dbReference>
<evidence type="ECO:0000256" key="7">
    <source>
        <dbReference type="SAM" id="SignalP"/>
    </source>
</evidence>
<evidence type="ECO:0000256" key="3">
    <source>
        <dbReference type="ARBA" id="ARBA00012663"/>
    </source>
</evidence>
<proteinExistence type="inferred from homology"/>
<feature type="chain" id="PRO_5046787853" description="beta-N-acetylhexosaminidase" evidence="7">
    <location>
        <begin position="20"/>
        <end position="394"/>
    </location>
</feature>
<feature type="region of interest" description="Disordered" evidence="6">
    <location>
        <begin position="28"/>
        <end position="51"/>
    </location>
</feature>
<dbReference type="SUPFAM" id="SSF51445">
    <property type="entry name" value="(Trans)glycosidases"/>
    <property type="match status" value="1"/>
</dbReference>
<reference evidence="9 10" key="1">
    <citation type="submission" date="2024-03" db="EMBL/GenBank/DDBJ databases">
        <title>Actinomycetospora sp. OC33-EN08, a novel actinomycete isolated from wild orchid (Aerides multiflora).</title>
        <authorList>
            <person name="Suriyachadkun C."/>
        </authorList>
    </citation>
    <scope>NUCLEOTIDE SEQUENCE [LARGE SCALE GENOMIC DNA]</scope>
    <source>
        <strain evidence="9 10">OC33-EN08</strain>
    </source>
</reference>
<dbReference type="EMBL" id="JBBEGN010000002">
    <property type="protein sequence ID" value="MEJ2867621.1"/>
    <property type="molecule type" value="Genomic_DNA"/>
</dbReference>
<evidence type="ECO:0000313" key="9">
    <source>
        <dbReference type="EMBL" id="MEJ2867621.1"/>
    </source>
</evidence>
<protein>
    <recommendedName>
        <fullName evidence="3">beta-N-acetylhexosaminidase</fullName>
        <ecNumber evidence="3">3.2.1.52</ecNumber>
    </recommendedName>
</protein>
<keyword evidence="10" id="KW-1185">Reference proteome</keyword>
<dbReference type="InterPro" id="IPR001764">
    <property type="entry name" value="Glyco_hydro_3_N"/>
</dbReference>
<comment type="caution">
    <text evidence="9">The sequence shown here is derived from an EMBL/GenBank/DDBJ whole genome shotgun (WGS) entry which is preliminary data.</text>
</comment>
<evidence type="ECO:0000256" key="2">
    <source>
        <dbReference type="ARBA" id="ARBA00005336"/>
    </source>
</evidence>
<dbReference type="PANTHER" id="PTHR30480">
    <property type="entry name" value="BETA-HEXOSAMINIDASE-RELATED"/>
    <property type="match status" value="1"/>
</dbReference>
<dbReference type="InterPro" id="IPR019800">
    <property type="entry name" value="Glyco_hydro_3_AS"/>
</dbReference>
<dbReference type="GO" id="GO:0016787">
    <property type="term" value="F:hydrolase activity"/>
    <property type="evidence" value="ECO:0007669"/>
    <property type="project" value="UniProtKB-KW"/>
</dbReference>
<sequence>MSRSRAGAAALLTALGLFAACGGQSAGAPAAPAAPPSGTGSAAPAPTTTAAPASCATRTYDRLTEPQRFAQLVVVGVPAGGVSQAARTALAREPGGIILTDGESASKDAVTKVVTSAQATGGAEVPLLVAADQEGGQVQELEGPGFPTMPSALAQGRDADGLRAAAKGWGDALRDVGVTVNLAPVADVVNPALGEANAPVGKFDRQYGDDVATASAGVQAFVAGMRDADVAPTLKHFPGLGEVRQNTDFAGGVEDTVTGPDSPSLQSFAAGMKAGAPLVMMSSARYSEIDPDEQALFSSRVMQDLLRERLGFDGVIMTDDVGAAAALEDTPVGARATKFLAAGGDLVLTIRPGDLAPMLDAITTAAREPAFAQRAQDAVRRVLTLKEQQGILRC</sequence>
<dbReference type="PROSITE" id="PS51257">
    <property type="entry name" value="PROKAR_LIPOPROTEIN"/>
    <property type="match status" value="1"/>
</dbReference>
<dbReference type="InterPro" id="IPR017853">
    <property type="entry name" value="GH"/>
</dbReference>
<dbReference type="InterPro" id="IPR036962">
    <property type="entry name" value="Glyco_hydro_3_N_sf"/>
</dbReference>
<gene>
    <name evidence="9" type="ORF">WCD74_07580</name>
</gene>
<evidence type="ECO:0000256" key="5">
    <source>
        <dbReference type="ARBA" id="ARBA00023295"/>
    </source>
</evidence>
<keyword evidence="5" id="KW-0326">Glycosidase</keyword>
<dbReference type="Pfam" id="PF00933">
    <property type="entry name" value="Glyco_hydro_3"/>
    <property type="match status" value="1"/>
</dbReference>
<keyword evidence="7" id="KW-0732">Signal</keyword>
<dbReference type="EC" id="3.2.1.52" evidence="3"/>
<organism evidence="9 10">
    <name type="scientific">Actinomycetospora aurantiaca</name>
    <dbReference type="NCBI Taxonomy" id="3129233"/>
    <lineage>
        <taxon>Bacteria</taxon>
        <taxon>Bacillati</taxon>
        <taxon>Actinomycetota</taxon>
        <taxon>Actinomycetes</taxon>
        <taxon>Pseudonocardiales</taxon>
        <taxon>Pseudonocardiaceae</taxon>
        <taxon>Actinomycetospora</taxon>
    </lineage>
</organism>
<dbReference type="RefSeq" id="WP_337694209.1">
    <property type="nucleotide sequence ID" value="NZ_JBBEGN010000002.1"/>
</dbReference>
<dbReference type="InterPro" id="IPR050226">
    <property type="entry name" value="NagZ_Beta-hexosaminidase"/>
</dbReference>
<evidence type="ECO:0000256" key="4">
    <source>
        <dbReference type="ARBA" id="ARBA00022801"/>
    </source>
</evidence>
<comment type="similarity">
    <text evidence="2">Belongs to the glycosyl hydrolase 3 family.</text>
</comment>
<name>A0ABU8MKZ3_9PSEU</name>
<evidence type="ECO:0000259" key="8">
    <source>
        <dbReference type="Pfam" id="PF00933"/>
    </source>
</evidence>
<evidence type="ECO:0000313" key="10">
    <source>
        <dbReference type="Proteomes" id="UP001385809"/>
    </source>
</evidence>
<evidence type="ECO:0000256" key="6">
    <source>
        <dbReference type="SAM" id="MobiDB-lite"/>
    </source>
</evidence>
<feature type="domain" description="Glycoside hydrolase family 3 N-terminal" evidence="8">
    <location>
        <begin position="69"/>
        <end position="385"/>
    </location>
</feature>
<accession>A0ABU8MKZ3</accession>
<dbReference type="PANTHER" id="PTHR30480:SF13">
    <property type="entry name" value="BETA-HEXOSAMINIDASE"/>
    <property type="match status" value="1"/>
</dbReference>
<feature type="signal peptide" evidence="7">
    <location>
        <begin position="1"/>
        <end position="19"/>
    </location>
</feature>
<evidence type="ECO:0000256" key="1">
    <source>
        <dbReference type="ARBA" id="ARBA00001231"/>
    </source>
</evidence>
<dbReference type="Proteomes" id="UP001385809">
    <property type="component" value="Unassembled WGS sequence"/>
</dbReference>
<dbReference type="Gene3D" id="3.20.20.300">
    <property type="entry name" value="Glycoside hydrolase, family 3, N-terminal domain"/>
    <property type="match status" value="1"/>
</dbReference>
<comment type="catalytic activity">
    <reaction evidence="1">
        <text>Hydrolysis of terminal non-reducing N-acetyl-D-hexosamine residues in N-acetyl-beta-D-hexosaminides.</text>
        <dbReference type="EC" id="3.2.1.52"/>
    </reaction>
</comment>
<keyword evidence="4 9" id="KW-0378">Hydrolase</keyword>